<dbReference type="InterPro" id="IPR013154">
    <property type="entry name" value="ADH-like_N"/>
</dbReference>
<protein>
    <submittedName>
        <fullName evidence="2">NADPH:quinone reductase-like Zn-dependent oxidoreductase</fullName>
    </submittedName>
</protein>
<name>A0ABW8NAY8_9MICC</name>
<dbReference type="InterPro" id="IPR036291">
    <property type="entry name" value="NAD(P)-bd_dom_sf"/>
</dbReference>
<feature type="domain" description="Enoyl reductase (ER)" evidence="1">
    <location>
        <begin position="16"/>
        <end position="309"/>
    </location>
</feature>
<gene>
    <name evidence="2" type="ORF">ABIA52_003635</name>
</gene>
<evidence type="ECO:0000313" key="3">
    <source>
        <dbReference type="Proteomes" id="UP001620520"/>
    </source>
</evidence>
<dbReference type="EMBL" id="JBIYEW010000003">
    <property type="protein sequence ID" value="MFK4640746.1"/>
    <property type="molecule type" value="Genomic_DNA"/>
</dbReference>
<dbReference type="PROSITE" id="PS01162">
    <property type="entry name" value="QOR_ZETA_CRYSTAL"/>
    <property type="match status" value="1"/>
</dbReference>
<dbReference type="Pfam" id="PF08240">
    <property type="entry name" value="ADH_N"/>
    <property type="match status" value="1"/>
</dbReference>
<proteinExistence type="predicted"/>
<evidence type="ECO:0000313" key="2">
    <source>
        <dbReference type="EMBL" id="MFK4640746.1"/>
    </source>
</evidence>
<accession>A0ABW8NAY8</accession>
<organism evidence="2 3">
    <name type="scientific">Paenarthrobacter histidinolovorans</name>
    <dbReference type="NCBI Taxonomy" id="43664"/>
    <lineage>
        <taxon>Bacteria</taxon>
        <taxon>Bacillati</taxon>
        <taxon>Actinomycetota</taxon>
        <taxon>Actinomycetes</taxon>
        <taxon>Micrococcales</taxon>
        <taxon>Micrococcaceae</taxon>
        <taxon>Paenarthrobacter</taxon>
    </lineage>
</organism>
<comment type="caution">
    <text evidence="2">The sequence shown here is derived from an EMBL/GenBank/DDBJ whole genome shotgun (WGS) entry which is preliminary data.</text>
</comment>
<evidence type="ECO:0000259" key="1">
    <source>
        <dbReference type="SMART" id="SM00829"/>
    </source>
</evidence>
<dbReference type="InterPro" id="IPR011032">
    <property type="entry name" value="GroES-like_sf"/>
</dbReference>
<dbReference type="PANTHER" id="PTHR44013:SF1">
    <property type="entry name" value="ZINC-TYPE ALCOHOL DEHYDROGENASE-LIKE PROTEIN C16A3.02C"/>
    <property type="match status" value="1"/>
</dbReference>
<dbReference type="SMART" id="SM00829">
    <property type="entry name" value="PKS_ER"/>
    <property type="match status" value="1"/>
</dbReference>
<dbReference type="SUPFAM" id="SSF51735">
    <property type="entry name" value="NAD(P)-binding Rossmann-fold domains"/>
    <property type="match status" value="1"/>
</dbReference>
<dbReference type="SUPFAM" id="SSF50129">
    <property type="entry name" value="GroES-like"/>
    <property type="match status" value="1"/>
</dbReference>
<sequence length="318" mass="33838">MAVDAHMKAITYSKYGTPDVLEFTEQPRPKVGPGMVLVKVKAASVNPVDWKIMAGYLDPLMDLQFPAIPGWDVAGVVESTGIDAPHFKPGDEVIAYGRKDYVHGGSFAEYIALPERLLARKPESLNWNESAGLPLAGLTALQVLRRLELAAGETVLIHGGSGGVGSLGIQIAKALGANVIATASEKNHDFLRSLGAEPVTYGEGLAERVRALRPEGVEVVADFVGGNLSTTLAVLKENGRHASIADSDVEEHGGTWMWVNPVGAELQELAEMVDGNKLQVEVAETFPLAEAAEAFRLNMEGHTRGKIVVTVGAEVQEA</sequence>
<dbReference type="Proteomes" id="UP001620520">
    <property type="component" value="Unassembled WGS sequence"/>
</dbReference>
<dbReference type="Pfam" id="PF13602">
    <property type="entry name" value="ADH_zinc_N_2"/>
    <property type="match status" value="1"/>
</dbReference>
<dbReference type="InterPro" id="IPR002364">
    <property type="entry name" value="Quin_OxRdtase/zeta-crystal_CS"/>
</dbReference>
<dbReference type="Gene3D" id="3.90.180.10">
    <property type="entry name" value="Medium-chain alcohol dehydrogenases, catalytic domain"/>
    <property type="match status" value="1"/>
</dbReference>
<reference evidence="2 3" key="1">
    <citation type="submission" date="2024-10" db="EMBL/GenBank/DDBJ databases">
        <title>Novel secondary metabolite-producing bacteria for plant disease control.</title>
        <authorList>
            <person name="Chevrette M."/>
        </authorList>
    </citation>
    <scope>NUCLEOTIDE SEQUENCE [LARGE SCALE GENOMIC DNA]</scope>
    <source>
        <strain evidence="2 3">J30 TE3557</strain>
    </source>
</reference>
<dbReference type="PANTHER" id="PTHR44013">
    <property type="entry name" value="ZINC-TYPE ALCOHOL DEHYDROGENASE-LIKE PROTEIN C16A3.02C"/>
    <property type="match status" value="1"/>
</dbReference>
<dbReference type="Gene3D" id="3.40.50.720">
    <property type="entry name" value="NAD(P)-binding Rossmann-like Domain"/>
    <property type="match status" value="1"/>
</dbReference>
<dbReference type="CDD" id="cd05289">
    <property type="entry name" value="MDR_like_2"/>
    <property type="match status" value="1"/>
</dbReference>
<keyword evidence="3" id="KW-1185">Reference proteome</keyword>
<dbReference type="InterPro" id="IPR052733">
    <property type="entry name" value="Chloroplast_QOR"/>
</dbReference>
<dbReference type="InterPro" id="IPR020843">
    <property type="entry name" value="ER"/>
</dbReference>